<dbReference type="HOGENOM" id="CLU_2140171_0_0_2"/>
<dbReference type="InterPro" id="IPR036390">
    <property type="entry name" value="WH_DNA-bd_sf"/>
</dbReference>
<dbReference type="KEGG" id="hwc:Hqrw_3460"/>
<protein>
    <recommendedName>
        <fullName evidence="4">HTH domain protein</fullName>
    </recommendedName>
</protein>
<evidence type="ECO:0000313" key="3">
    <source>
        <dbReference type="Proteomes" id="UP000007954"/>
    </source>
</evidence>
<accession>G0LMA0</accession>
<gene>
    <name evidence="2" type="ordered locus">Hqrw_3460</name>
</gene>
<evidence type="ECO:0000256" key="1">
    <source>
        <dbReference type="SAM" id="MobiDB-lite"/>
    </source>
</evidence>
<dbReference type="SUPFAM" id="SSF46785">
    <property type="entry name" value="Winged helix' DNA-binding domain"/>
    <property type="match status" value="1"/>
</dbReference>
<dbReference type="RefSeq" id="WP_014556641.1">
    <property type="nucleotide sequence ID" value="NC_017459.1"/>
</dbReference>
<proteinExistence type="predicted"/>
<name>G0LMA0_HALWC</name>
<sequence>MRREQPPGVPVDDNREPSLRDTLDAVRGMDSPGVTTTDIRIILGCSADTARRRLEILFEQGHVDRRKTNQQTLWWEIESEHTEERGAAEHLEPVEGPKTNAVELIEASRDER</sequence>
<dbReference type="OrthoDB" id="337698at2157"/>
<organism evidence="2 3">
    <name type="scientific">Haloquadratum walsbyi (strain DSM 16854 / JCM 12705 / C23)</name>
    <dbReference type="NCBI Taxonomy" id="768065"/>
    <lineage>
        <taxon>Archaea</taxon>
        <taxon>Methanobacteriati</taxon>
        <taxon>Methanobacteriota</taxon>
        <taxon>Stenosarchaea group</taxon>
        <taxon>Halobacteria</taxon>
        <taxon>Halobacteriales</taxon>
        <taxon>Haloferacaceae</taxon>
        <taxon>Haloquadratum</taxon>
    </lineage>
</organism>
<dbReference type="GeneID" id="12448279"/>
<dbReference type="Proteomes" id="UP000007954">
    <property type="component" value="Chromosome"/>
</dbReference>
<feature type="compositionally biased region" description="Basic and acidic residues" evidence="1">
    <location>
        <begin position="84"/>
        <end position="95"/>
    </location>
</feature>
<dbReference type="EMBL" id="FR746099">
    <property type="protein sequence ID" value="CCC41220.1"/>
    <property type="molecule type" value="Genomic_DNA"/>
</dbReference>
<evidence type="ECO:0008006" key="4">
    <source>
        <dbReference type="Google" id="ProtNLM"/>
    </source>
</evidence>
<evidence type="ECO:0000313" key="2">
    <source>
        <dbReference type="EMBL" id="CCC41220.1"/>
    </source>
</evidence>
<feature type="region of interest" description="Disordered" evidence="1">
    <location>
        <begin position="84"/>
        <end position="112"/>
    </location>
</feature>
<dbReference type="AlphaFoldDB" id="G0LMA0"/>
<feature type="region of interest" description="Disordered" evidence="1">
    <location>
        <begin position="1"/>
        <end position="20"/>
    </location>
</feature>
<reference evidence="2 3" key="1">
    <citation type="journal article" date="2011" name="PLoS ONE">
        <title>Haloquadratum walsbyi: limited diversity in a global pond.</title>
        <authorList>
            <person name="Dyall-Smith M."/>
            <person name="Pfeiffer F."/>
            <person name="Klee K."/>
            <person name="Palm P."/>
            <person name="Gross K."/>
            <person name="Schuster S.C."/>
            <person name="Rampp M."/>
            <person name="Oesterhelt D."/>
        </authorList>
    </citation>
    <scope>NUCLEOTIDE SEQUENCE [LARGE SCALE GENOMIC DNA]</scope>
    <source>
        <strain evidence="3">DSM 16854 / JCM 12705 / C23</strain>
    </source>
</reference>